<dbReference type="PANTHER" id="PTHR43366">
    <property type="entry name" value="PYRUVATE SYNTHASE SUBUNIT PORC"/>
    <property type="match status" value="1"/>
</dbReference>
<dbReference type="InterPro" id="IPR019752">
    <property type="entry name" value="Pyrv/ketoisovalerate_OxRed_cat"/>
</dbReference>
<dbReference type="Gene3D" id="3.40.920.10">
    <property type="entry name" value="Pyruvate-ferredoxin oxidoreductase, PFOR, domain III"/>
    <property type="match status" value="1"/>
</dbReference>
<dbReference type="InterPro" id="IPR054811">
    <property type="entry name" value="PadE"/>
</dbReference>
<dbReference type="InterPro" id="IPR011894">
    <property type="entry name" value="PorC_KorC"/>
</dbReference>
<dbReference type="AlphaFoldDB" id="A0A972JAE7"/>
<proteinExistence type="predicted"/>
<feature type="domain" description="Pyruvate/ketoisovalerate oxidoreductase catalytic" evidence="2">
    <location>
        <begin position="10"/>
        <end position="177"/>
    </location>
</feature>
<sequence>MYEVRIHGRGGQGAVLAAEMLAMALVAEGKYAVSIPSFGFERRGAPVVSFLRASDREIRQMTNIYHPDCIICVDPTVANSVDIFAGLKPGGTLVQTTQKPLDALFIPDVVATVGLCDAVRISNEIFGRSITNTLMLGAFARTTGVVSLESLRQAIRDSEFRDAGLAQNLTALERGYAETVVHTIDRRVTL</sequence>
<evidence type="ECO:0000259" key="2">
    <source>
        <dbReference type="Pfam" id="PF01558"/>
    </source>
</evidence>
<dbReference type="NCBIfam" id="NF045762">
    <property type="entry name" value="PhenlGlyoxDHPadE"/>
    <property type="match status" value="1"/>
</dbReference>
<name>A0A972JAE7_9RHOO</name>
<dbReference type="EMBL" id="WTVM01000019">
    <property type="protein sequence ID" value="NMG02332.1"/>
    <property type="molecule type" value="Genomic_DNA"/>
</dbReference>
<reference evidence="3" key="1">
    <citation type="submission" date="2019-12" db="EMBL/GenBank/DDBJ databases">
        <title>Comparative genomics gives insights into the taxonomy of the Azoarcus-Aromatoleum group and reveals separate origins of nif in the plant-associated Azoarcus and non-plant-associated Aromatoleum sub-groups.</title>
        <authorList>
            <person name="Lafos M."/>
            <person name="Maluk M."/>
            <person name="Batista M."/>
            <person name="Junghare M."/>
            <person name="Carmona M."/>
            <person name="Faoro H."/>
            <person name="Cruz L.M."/>
            <person name="Battistoni F."/>
            <person name="De Souza E."/>
            <person name="Pedrosa F."/>
            <person name="Chen W.-M."/>
            <person name="Poole P.S."/>
            <person name="Dixon R.A."/>
            <person name="James E.K."/>
        </authorList>
    </citation>
    <scope>NUCLEOTIDE SEQUENCE</scope>
    <source>
        <strain evidence="3">NSC3</strain>
    </source>
</reference>
<dbReference type="Pfam" id="PF01558">
    <property type="entry name" value="POR"/>
    <property type="match status" value="1"/>
</dbReference>
<organism evidence="3 4">
    <name type="scientific">Azoarcus taiwanensis</name>
    <dbReference type="NCBI Taxonomy" id="666964"/>
    <lineage>
        <taxon>Bacteria</taxon>
        <taxon>Pseudomonadati</taxon>
        <taxon>Pseudomonadota</taxon>
        <taxon>Betaproteobacteria</taxon>
        <taxon>Rhodocyclales</taxon>
        <taxon>Zoogloeaceae</taxon>
        <taxon>Azoarcus</taxon>
    </lineage>
</organism>
<evidence type="ECO:0000256" key="1">
    <source>
        <dbReference type="ARBA" id="ARBA00023002"/>
    </source>
</evidence>
<gene>
    <name evidence="3" type="ORF">GPA21_05025</name>
</gene>
<evidence type="ECO:0000313" key="3">
    <source>
        <dbReference type="EMBL" id="NMG02332.1"/>
    </source>
</evidence>
<dbReference type="PANTHER" id="PTHR43366:SF1">
    <property type="entry name" value="PYRUVATE SYNTHASE SUBUNIT PORC"/>
    <property type="match status" value="1"/>
</dbReference>
<dbReference type="InterPro" id="IPR051626">
    <property type="entry name" value="Oxidoreductase_gamma_subunit"/>
</dbReference>
<dbReference type="NCBIfam" id="TIGR02175">
    <property type="entry name" value="PorC_KorC"/>
    <property type="match status" value="1"/>
</dbReference>
<dbReference type="GO" id="GO:0016625">
    <property type="term" value="F:oxidoreductase activity, acting on the aldehyde or oxo group of donors, iron-sulfur protein as acceptor"/>
    <property type="evidence" value="ECO:0007669"/>
    <property type="project" value="InterPro"/>
</dbReference>
<accession>A0A972JAE7</accession>
<dbReference type="InterPro" id="IPR002869">
    <property type="entry name" value="Pyrv_flavodox_OxRed_cen"/>
</dbReference>
<comment type="caution">
    <text evidence="3">The sequence shown here is derived from an EMBL/GenBank/DDBJ whole genome shotgun (WGS) entry which is preliminary data.</text>
</comment>
<evidence type="ECO:0000313" key="4">
    <source>
        <dbReference type="Proteomes" id="UP000599523"/>
    </source>
</evidence>
<protein>
    <submittedName>
        <fullName evidence="3">Ketoisovalerate oxidoreductase</fullName>
    </submittedName>
</protein>
<dbReference type="Proteomes" id="UP000599523">
    <property type="component" value="Unassembled WGS sequence"/>
</dbReference>
<dbReference type="RefSeq" id="WP_168987121.1">
    <property type="nucleotide sequence ID" value="NZ_CAWPHM010000110.1"/>
</dbReference>
<dbReference type="SUPFAM" id="SSF53323">
    <property type="entry name" value="Pyruvate-ferredoxin oxidoreductase, PFOR, domain III"/>
    <property type="match status" value="1"/>
</dbReference>
<keyword evidence="1" id="KW-0560">Oxidoreductase</keyword>
<keyword evidence="4" id="KW-1185">Reference proteome</keyword>